<proteinExistence type="inferred from homology"/>
<dbReference type="Gene3D" id="3.80.10.10">
    <property type="entry name" value="Ribonuclease Inhibitor"/>
    <property type="match status" value="5"/>
</dbReference>
<comment type="catalytic activity">
    <reaction evidence="17">
        <text>L-threonyl-[protein] + ATP = O-phospho-L-threonyl-[protein] + ADP + H(+)</text>
        <dbReference type="Rhea" id="RHEA:46608"/>
        <dbReference type="Rhea" id="RHEA-COMP:11060"/>
        <dbReference type="Rhea" id="RHEA-COMP:11605"/>
        <dbReference type="ChEBI" id="CHEBI:15378"/>
        <dbReference type="ChEBI" id="CHEBI:30013"/>
        <dbReference type="ChEBI" id="CHEBI:30616"/>
        <dbReference type="ChEBI" id="CHEBI:61977"/>
        <dbReference type="ChEBI" id="CHEBI:456216"/>
        <dbReference type="EC" id="2.7.11.1"/>
    </reaction>
</comment>
<keyword evidence="14" id="KW-0472">Membrane</keyword>
<keyword evidence="10" id="KW-0547">Nucleotide-binding</keyword>
<dbReference type="Proteomes" id="UP000029120">
    <property type="component" value="Unassembled WGS sequence"/>
</dbReference>
<dbReference type="InterPro" id="IPR051716">
    <property type="entry name" value="Plant_RL_S/T_kinase"/>
</dbReference>
<dbReference type="Pfam" id="PF23598">
    <property type="entry name" value="LRR_14"/>
    <property type="match status" value="1"/>
</dbReference>
<evidence type="ECO:0000256" key="5">
    <source>
        <dbReference type="ARBA" id="ARBA00022614"/>
    </source>
</evidence>
<dbReference type="PANTHER" id="PTHR48053">
    <property type="entry name" value="LEUCINE RICH REPEAT FAMILY PROTEIN, EXPRESSED"/>
    <property type="match status" value="1"/>
</dbReference>
<evidence type="ECO:0000256" key="17">
    <source>
        <dbReference type="ARBA" id="ARBA00047899"/>
    </source>
</evidence>
<dbReference type="InterPro" id="IPR055414">
    <property type="entry name" value="LRR_R13L4/SHOC2-like"/>
</dbReference>
<accession>A0A087FY96</accession>
<keyword evidence="5" id="KW-0433">Leucine-rich repeat</keyword>
<keyword evidence="12" id="KW-0067">ATP-binding</keyword>
<keyword evidence="16" id="KW-0325">Glycoprotein</keyword>
<protein>
    <recommendedName>
        <fullName evidence="3">non-specific serine/threonine protein kinase</fullName>
        <ecNumber evidence="3">2.7.11.1</ecNumber>
    </recommendedName>
</protein>
<evidence type="ECO:0000256" key="13">
    <source>
        <dbReference type="ARBA" id="ARBA00022989"/>
    </source>
</evidence>
<reference evidence="21" key="1">
    <citation type="journal article" date="2015" name="Nat. Plants">
        <title>Genome expansion of Arabis alpina linked with retrotransposition and reduced symmetric DNA methylation.</title>
        <authorList>
            <person name="Willing E.M."/>
            <person name="Rawat V."/>
            <person name="Mandakova T."/>
            <person name="Maumus F."/>
            <person name="James G.V."/>
            <person name="Nordstroem K.J."/>
            <person name="Becker C."/>
            <person name="Warthmann N."/>
            <person name="Chica C."/>
            <person name="Szarzynska B."/>
            <person name="Zytnicki M."/>
            <person name="Albani M.C."/>
            <person name="Kiefer C."/>
            <person name="Bergonzi S."/>
            <person name="Castaings L."/>
            <person name="Mateos J.L."/>
            <person name="Berns M.C."/>
            <person name="Bujdoso N."/>
            <person name="Piofczyk T."/>
            <person name="de Lorenzo L."/>
            <person name="Barrero-Sicilia C."/>
            <person name="Mateos I."/>
            <person name="Piednoel M."/>
            <person name="Hagmann J."/>
            <person name="Chen-Min-Tao R."/>
            <person name="Iglesias-Fernandez R."/>
            <person name="Schuster S.C."/>
            <person name="Alonso-Blanco C."/>
            <person name="Roudier F."/>
            <person name="Carbonero P."/>
            <person name="Paz-Ares J."/>
            <person name="Davis S.J."/>
            <person name="Pecinka A."/>
            <person name="Quesneville H."/>
            <person name="Colot V."/>
            <person name="Lysak M.A."/>
            <person name="Weigel D."/>
            <person name="Coupland G."/>
            <person name="Schneeberger K."/>
        </authorList>
    </citation>
    <scope>NUCLEOTIDE SEQUENCE [LARGE SCALE GENOMIC DNA]</scope>
    <source>
        <strain evidence="21">cv. Pajares</strain>
    </source>
</reference>
<organism evidence="20 21">
    <name type="scientific">Arabis alpina</name>
    <name type="common">Alpine rock-cress</name>
    <dbReference type="NCBI Taxonomy" id="50452"/>
    <lineage>
        <taxon>Eukaryota</taxon>
        <taxon>Viridiplantae</taxon>
        <taxon>Streptophyta</taxon>
        <taxon>Embryophyta</taxon>
        <taxon>Tracheophyta</taxon>
        <taxon>Spermatophyta</taxon>
        <taxon>Magnoliopsida</taxon>
        <taxon>eudicotyledons</taxon>
        <taxon>Gunneridae</taxon>
        <taxon>Pentapetalae</taxon>
        <taxon>rosids</taxon>
        <taxon>malvids</taxon>
        <taxon>Brassicales</taxon>
        <taxon>Brassicaceae</taxon>
        <taxon>Arabideae</taxon>
        <taxon>Arabis</taxon>
    </lineage>
</organism>
<feature type="domain" description="Disease resistance R13L4/SHOC-2-like LRR" evidence="19">
    <location>
        <begin position="55"/>
        <end position="169"/>
    </location>
</feature>
<keyword evidence="7" id="KW-0812">Transmembrane</keyword>
<keyword evidence="9" id="KW-0677">Repeat</keyword>
<evidence type="ECO:0000256" key="3">
    <source>
        <dbReference type="ARBA" id="ARBA00012513"/>
    </source>
</evidence>
<dbReference type="eggNOG" id="KOG0619">
    <property type="taxonomic scope" value="Eukaryota"/>
</dbReference>
<evidence type="ECO:0000256" key="4">
    <source>
        <dbReference type="ARBA" id="ARBA00022527"/>
    </source>
</evidence>
<dbReference type="EC" id="2.7.11.1" evidence="3"/>
<sequence>MTSPPLHSLPGFGNLNKLEILSLSSNGFIGQVPYSFSNLSQLSYLYLSQNDLTGSFPPLQNLTKLSVLGISSNHFSGTLNPNNSLFGLHRLRYLDLSSNNFISSSLPSGFGNLNRLELLFLSSNGFQGQIPSSFSNLSLLTTLYLDHNNFNGSFPLVQNLTKLLDLRLSNNHFFGSIPSSLFTMPFLSTLVLDENHFSGPIEVPNSYSSSKLLYLSLGHNLFEGKILKPISNLMNLIYLDLPFLNISQPIDLNLFSSLKSLLRLDLSGNIVSRTSLSSDSGLPLNLNFLYLLGCNIIEFPNILKPLQNLTFIDISRNRIKGKVPAWLWSLPRLAVVNFYNNSLNGFEGLEDVLLNSSVQILFLDLNSFEGALPNLPLSINFFFAWNNNFTGNISLSVCNCNSLMFLDLSYNNFTGPIPQCLSNLTLVSLRKNNFQGSLPDIFYIGSSLRTLDVGYNQLTGKRPRSLFNCSSLKILSVEHNGIKDTFPFWLKALPNLQVLILRSNKLYGPISRAVKWDDHRPYGHVQLDNFYLDKS</sequence>
<dbReference type="OrthoDB" id="1111239at2759"/>
<keyword evidence="21" id="KW-1185">Reference proteome</keyword>
<keyword evidence="4" id="KW-0723">Serine/threonine-protein kinase</keyword>
<name>A0A087FY96_ARAAL</name>
<dbReference type="SUPFAM" id="SSF52047">
    <property type="entry name" value="RNI-like"/>
    <property type="match status" value="1"/>
</dbReference>
<dbReference type="FunFam" id="3.80.10.10:FF:000041">
    <property type="entry name" value="LRR receptor-like serine/threonine-protein kinase ERECTA"/>
    <property type="match status" value="2"/>
</dbReference>
<dbReference type="PANTHER" id="PTHR48053:SF168">
    <property type="entry name" value="LRR RECEPTOR-LIKE KINASE FAMILY PROTEIN"/>
    <property type="match status" value="1"/>
</dbReference>
<evidence type="ECO:0000256" key="14">
    <source>
        <dbReference type="ARBA" id="ARBA00023136"/>
    </source>
</evidence>
<gene>
    <name evidence="20" type="ORF">AALP_AAs54367U000200</name>
</gene>
<comment type="subcellular location">
    <subcellularLocation>
        <location evidence="1">Membrane</location>
        <topology evidence="1">Single-pass type I membrane protein</topology>
    </subcellularLocation>
</comment>
<dbReference type="AlphaFoldDB" id="A0A087FY96"/>
<evidence type="ECO:0000256" key="9">
    <source>
        <dbReference type="ARBA" id="ARBA00022737"/>
    </source>
</evidence>
<evidence type="ECO:0000259" key="19">
    <source>
        <dbReference type="Pfam" id="PF23598"/>
    </source>
</evidence>
<evidence type="ECO:0000256" key="7">
    <source>
        <dbReference type="ARBA" id="ARBA00022692"/>
    </source>
</evidence>
<evidence type="ECO:0000313" key="20">
    <source>
        <dbReference type="EMBL" id="KFK22598.1"/>
    </source>
</evidence>
<dbReference type="GO" id="GO:0016020">
    <property type="term" value="C:membrane"/>
    <property type="evidence" value="ECO:0007669"/>
    <property type="project" value="UniProtKB-SubCell"/>
</dbReference>
<comment type="similarity">
    <text evidence="2">Belongs to the RLP family.</text>
</comment>
<dbReference type="OMA" id="CEINFMT"/>
<keyword evidence="6" id="KW-0808">Transferase</keyword>
<evidence type="ECO:0000256" key="2">
    <source>
        <dbReference type="ARBA" id="ARBA00009592"/>
    </source>
</evidence>
<keyword evidence="13" id="KW-1133">Transmembrane helix</keyword>
<evidence type="ECO:0000256" key="11">
    <source>
        <dbReference type="ARBA" id="ARBA00022777"/>
    </source>
</evidence>
<comment type="catalytic activity">
    <reaction evidence="18">
        <text>L-seryl-[protein] + ATP = O-phospho-L-seryl-[protein] + ADP + H(+)</text>
        <dbReference type="Rhea" id="RHEA:17989"/>
        <dbReference type="Rhea" id="RHEA-COMP:9863"/>
        <dbReference type="Rhea" id="RHEA-COMP:11604"/>
        <dbReference type="ChEBI" id="CHEBI:15378"/>
        <dbReference type="ChEBI" id="CHEBI:29999"/>
        <dbReference type="ChEBI" id="CHEBI:30616"/>
        <dbReference type="ChEBI" id="CHEBI:83421"/>
        <dbReference type="ChEBI" id="CHEBI:456216"/>
        <dbReference type="EC" id="2.7.11.1"/>
    </reaction>
</comment>
<evidence type="ECO:0000256" key="8">
    <source>
        <dbReference type="ARBA" id="ARBA00022729"/>
    </source>
</evidence>
<dbReference type="SMART" id="SM00369">
    <property type="entry name" value="LRR_TYP"/>
    <property type="match status" value="6"/>
</dbReference>
<evidence type="ECO:0000256" key="10">
    <source>
        <dbReference type="ARBA" id="ARBA00022741"/>
    </source>
</evidence>
<keyword evidence="8" id="KW-0732">Signal</keyword>
<dbReference type="InterPro" id="IPR001611">
    <property type="entry name" value="Leu-rich_rpt"/>
</dbReference>
<evidence type="ECO:0000256" key="18">
    <source>
        <dbReference type="ARBA" id="ARBA00048679"/>
    </source>
</evidence>
<evidence type="ECO:0000256" key="15">
    <source>
        <dbReference type="ARBA" id="ARBA00023170"/>
    </source>
</evidence>
<keyword evidence="11" id="KW-0418">Kinase</keyword>
<dbReference type="PROSITE" id="PS51450">
    <property type="entry name" value="LRR"/>
    <property type="match status" value="1"/>
</dbReference>
<dbReference type="SUPFAM" id="SSF52058">
    <property type="entry name" value="L domain-like"/>
    <property type="match status" value="1"/>
</dbReference>
<evidence type="ECO:0000256" key="16">
    <source>
        <dbReference type="ARBA" id="ARBA00023180"/>
    </source>
</evidence>
<dbReference type="Pfam" id="PF00560">
    <property type="entry name" value="LRR_1"/>
    <property type="match status" value="1"/>
</dbReference>
<dbReference type="Pfam" id="PF13516">
    <property type="entry name" value="LRR_6"/>
    <property type="match status" value="1"/>
</dbReference>
<dbReference type="GO" id="GO:0005524">
    <property type="term" value="F:ATP binding"/>
    <property type="evidence" value="ECO:0007669"/>
    <property type="project" value="UniProtKB-KW"/>
</dbReference>
<dbReference type="InterPro" id="IPR003591">
    <property type="entry name" value="Leu-rich_rpt_typical-subtyp"/>
</dbReference>
<dbReference type="InterPro" id="IPR032675">
    <property type="entry name" value="LRR_dom_sf"/>
</dbReference>
<keyword evidence="15" id="KW-0675">Receptor</keyword>
<dbReference type="EMBL" id="KL987555">
    <property type="protein sequence ID" value="KFK22598.1"/>
    <property type="molecule type" value="Genomic_DNA"/>
</dbReference>
<dbReference type="Gramene" id="KFK22598">
    <property type="protein sequence ID" value="KFK22598"/>
    <property type="gene ID" value="AALP_AAs54367U000200"/>
</dbReference>
<evidence type="ECO:0000256" key="12">
    <source>
        <dbReference type="ARBA" id="ARBA00022840"/>
    </source>
</evidence>
<evidence type="ECO:0000256" key="6">
    <source>
        <dbReference type="ARBA" id="ARBA00022679"/>
    </source>
</evidence>
<dbReference type="Pfam" id="PF13855">
    <property type="entry name" value="LRR_8"/>
    <property type="match status" value="2"/>
</dbReference>
<evidence type="ECO:0000256" key="1">
    <source>
        <dbReference type="ARBA" id="ARBA00004479"/>
    </source>
</evidence>
<dbReference type="GO" id="GO:0004674">
    <property type="term" value="F:protein serine/threonine kinase activity"/>
    <property type="evidence" value="ECO:0007669"/>
    <property type="project" value="UniProtKB-KW"/>
</dbReference>
<evidence type="ECO:0000313" key="21">
    <source>
        <dbReference type="Proteomes" id="UP000029120"/>
    </source>
</evidence>